<organism evidence="3 4">
    <name type="scientific">Polypterus senegalus</name>
    <name type="common">Senegal bichir</name>
    <dbReference type="NCBI Taxonomy" id="55291"/>
    <lineage>
        <taxon>Eukaryota</taxon>
        <taxon>Metazoa</taxon>
        <taxon>Chordata</taxon>
        <taxon>Craniata</taxon>
        <taxon>Vertebrata</taxon>
        <taxon>Euteleostomi</taxon>
        <taxon>Actinopterygii</taxon>
        <taxon>Polypteriformes</taxon>
        <taxon>Polypteridae</taxon>
        <taxon>Polypterus</taxon>
    </lineage>
</organism>
<name>A0A8X8BS00_POLSE</name>
<dbReference type="InterPro" id="IPR003599">
    <property type="entry name" value="Ig_sub"/>
</dbReference>
<accession>A0A8X8BS00</accession>
<dbReference type="SMART" id="SM00409">
    <property type="entry name" value="IG"/>
    <property type="match status" value="1"/>
</dbReference>
<dbReference type="InterPro" id="IPR013783">
    <property type="entry name" value="Ig-like_fold"/>
</dbReference>
<proteinExistence type="predicted"/>
<sequence>MSALALLILTAIAFVTESTGEVRLTQSPSRLSAQSGDTVRMHCEASKSLTYENIHYLAWYQHRPGEAPKPLLYFSSNPTSGISGRFSGSGSGAGFTLTISDVQPEDAGHYYCQQSIEDPYPQ</sequence>
<keyword evidence="4" id="KW-1185">Reference proteome</keyword>
<dbReference type="FunFam" id="2.60.40.10:FF:001230">
    <property type="entry name" value="Immunoglobulin kappa variable 8-16"/>
    <property type="match status" value="1"/>
</dbReference>
<dbReference type="SMART" id="SM00406">
    <property type="entry name" value="IGv"/>
    <property type="match status" value="1"/>
</dbReference>
<feature type="non-terminal residue" evidence="3">
    <location>
        <position position="1"/>
    </location>
</feature>
<gene>
    <name evidence="3" type="ORF">GTO96_0017079</name>
</gene>
<dbReference type="InterPro" id="IPR036179">
    <property type="entry name" value="Ig-like_dom_sf"/>
</dbReference>
<evidence type="ECO:0000256" key="1">
    <source>
        <dbReference type="SAM" id="SignalP"/>
    </source>
</evidence>
<evidence type="ECO:0000259" key="2">
    <source>
        <dbReference type="PROSITE" id="PS50835"/>
    </source>
</evidence>
<feature type="signal peptide" evidence="1">
    <location>
        <begin position="1"/>
        <end position="20"/>
    </location>
</feature>
<protein>
    <submittedName>
        <fullName evidence="3">KVD39 protein</fullName>
    </submittedName>
</protein>
<dbReference type="PROSITE" id="PS50835">
    <property type="entry name" value="IG_LIKE"/>
    <property type="match status" value="1"/>
</dbReference>
<keyword evidence="1" id="KW-0732">Signal</keyword>
<dbReference type="AlphaFoldDB" id="A0A8X8BS00"/>
<feature type="chain" id="PRO_5036449188" evidence="1">
    <location>
        <begin position="21"/>
        <end position="122"/>
    </location>
</feature>
<dbReference type="InterPro" id="IPR050150">
    <property type="entry name" value="IgV_Light_Chain"/>
</dbReference>
<feature type="non-terminal residue" evidence="3">
    <location>
        <position position="122"/>
    </location>
</feature>
<evidence type="ECO:0000313" key="3">
    <source>
        <dbReference type="EMBL" id="KAG2465776.1"/>
    </source>
</evidence>
<dbReference type="Gene3D" id="2.60.40.10">
    <property type="entry name" value="Immunoglobulins"/>
    <property type="match status" value="1"/>
</dbReference>
<comment type="caution">
    <text evidence="3">The sequence shown here is derived from an EMBL/GenBank/DDBJ whole genome shotgun (WGS) entry which is preliminary data.</text>
</comment>
<dbReference type="PANTHER" id="PTHR23267">
    <property type="entry name" value="IMMUNOGLOBULIN LIGHT CHAIN"/>
    <property type="match status" value="1"/>
</dbReference>
<dbReference type="SUPFAM" id="SSF48726">
    <property type="entry name" value="Immunoglobulin"/>
    <property type="match status" value="1"/>
</dbReference>
<reference evidence="3 4" key="1">
    <citation type="journal article" date="2021" name="Cell">
        <title>Tracing the genetic footprints of vertebrate landing in non-teleost ray-finned fishes.</title>
        <authorList>
            <person name="Bi X."/>
            <person name="Wang K."/>
            <person name="Yang L."/>
            <person name="Pan H."/>
            <person name="Jiang H."/>
            <person name="Wei Q."/>
            <person name="Fang M."/>
            <person name="Yu H."/>
            <person name="Zhu C."/>
            <person name="Cai Y."/>
            <person name="He Y."/>
            <person name="Gan X."/>
            <person name="Zeng H."/>
            <person name="Yu D."/>
            <person name="Zhu Y."/>
            <person name="Jiang H."/>
            <person name="Qiu Q."/>
            <person name="Yang H."/>
            <person name="Zhang Y.E."/>
            <person name="Wang W."/>
            <person name="Zhu M."/>
            <person name="He S."/>
            <person name="Zhang G."/>
        </authorList>
    </citation>
    <scope>NUCLEOTIDE SEQUENCE [LARGE SCALE GENOMIC DNA]</scope>
    <source>
        <strain evidence="3">Bchr_013</strain>
    </source>
</reference>
<feature type="domain" description="Ig-like" evidence="2">
    <location>
        <begin position="22"/>
        <end position="122"/>
    </location>
</feature>
<dbReference type="InterPro" id="IPR013106">
    <property type="entry name" value="Ig_V-set"/>
</dbReference>
<dbReference type="Proteomes" id="UP000886611">
    <property type="component" value="Unassembled WGS sequence"/>
</dbReference>
<dbReference type="InterPro" id="IPR007110">
    <property type="entry name" value="Ig-like_dom"/>
</dbReference>
<dbReference type="Pfam" id="PF07686">
    <property type="entry name" value="V-set"/>
    <property type="match status" value="1"/>
</dbReference>
<dbReference type="EMBL" id="JAATIS010001721">
    <property type="protein sequence ID" value="KAG2465776.1"/>
    <property type="molecule type" value="Genomic_DNA"/>
</dbReference>
<evidence type="ECO:0000313" key="4">
    <source>
        <dbReference type="Proteomes" id="UP000886611"/>
    </source>
</evidence>